<name>A0A0S3AKL1_9PROT</name>
<dbReference type="Proteomes" id="UP000182882">
    <property type="component" value="Unassembled WGS sequence"/>
</dbReference>
<accession>A0A0S3AKL1</accession>
<dbReference type="KEGG" id="nur:ATY38_10860"/>
<reference evidence="5" key="2">
    <citation type="submission" date="2016-10" db="EMBL/GenBank/DDBJ databases">
        <authorList>
            <person name="Varghese N."/>
            <person name="Submissions S."/>
        </authorList>
    </citation>
    <scope>NUCLEOTIDE SEQUENCE [LARGE SCALE GENOMIC DNA]</scope>
    <source>
        <strain evidence="5">Nm10</strain>
    </source>
</reference>
<gene>
    <name evidence="2" type="ORF">SAMN05216406_1419</name>
    <name evidence="3" type="ORF">SAMN05421510_10068</name>
</gene>
<sequence length="97" mass="11003">MRYVNDLTIIFLVFALFMFPGTHVLAQSYDSKDRLYEKQKCEKLESGHYHERIDGGDPCETDSIDKKDSNASSPPEKINKDSGRNNSTPRPPSGTEH</sequence>
<organism evidence="2 5">
    <name type="scientific">Nitrosomonas ureae</name>
    <dbReference type="NCBI Taxonomy" id="44577"/>
    <lineage>
        <taxon>Bacteria</taxon>
        <taxon>Pseudomonadati</taxon>
        <taxon>Pseudomonadota</taxon>
        <taxon>Betaproteobacteria</taxon>
        <taxon>Nitrosomonadales</taxon>
        <taxon>Nitrosomonadaceae</taxon>
        <taxon>Nitrosomonas</taxon>
    </lineage>
</organism>
<proteinExistence type="predicted"/>
<evidence type="ECO:0000313" key="4">
    <source>
        <dbReference type="Proteomes" id="UP000181998"/>
    </source>
</evidence>
<reference evidence="2 4" key="1">
    <citation type="submission" date="2016-10" db="EMBL/GenBank/DDBJ databases">
        <authorList>
            <person name="de Groot N.N."/>
        </authorList>
    </citation>
    <scope>NUCLEOTIDE SEQUENCE [LARGE SCALE GENOMIC DNA]</scope>
    <source>
        <strain evidence="2">Nm10</strain>
        <strain evidence="3 4">Nm9</strain>
    </source>
</reference>
<feature type="region of interest" description="Disordered" evidence="1">
    <location>
        <begin position="47"/>
        <end position="97"/>
    </location>
</feature>
<dbReference type="EMBL" id="FOFX01000006">
    <property type="protein sequence ID" value="SEP83172.1"/>
    <property type="molecule type" value="Genomic_DNA"/>
</dbReference>
<protein>
    <submittedName>
        <fullName evidence="2">Uncharacterized protein</fullName>
    </submittedName>
</protein>
<dbReference type="Proteomes" id="UP000181998">
    <property type="component" value="Unassembled WGS sequence"/>
</dbReference>
<evidence type="ECO:0000313" key="3">
    <source>
        <dbReference type="EMBL" id="SEP83172.1"/>
    </source>
</evidence>
<dbReference type="AlphaFoldDB" id="A0A0S3AKL1"/>
<dbReference type="RefSeq" id="WP_062559319.1">
    <property type="nucleotide sequence ID" value="NZ_CP013341.1"/>
</dbReference>
<dbReference type="EMBL" id="FNLN01000041">
    <property type="protein sequence ID" value="SDU26696.1"/>
    <property type="molecule type" value="Genomic_DNA"/>
</dbReference>
<keyword evidence="5" id="KW-1185">Reference proteome</keyword>
<evidence type="ECO:0000313" key="5">
    <source>
        <dbReference type="Proteomes" id="UP000182882"/>
    </source>
</evidence>
<evidence type="ECO:0000256" key="1">
    <source>
        <dbReference type="SAM" id="MobiDB-lite"/>
    </source>
</evidence>
<evidence type="ECO:0000313" key="2">
    <source>
        <dbReference type="EMBL" id="SDU26696.1"/>
    </source>
</evidence>